<dbReference type="FunCoup" id="A0A067N8I2">
    <property type="interactions" value="168"/>
</dbReference>
<protein>
    <recommendedName>
        <fullName evidence="12">GPI ethanolamine phosphate transferase 2 C-terminal domain-containing protein</fullName>
    </recommendedName>
</protein>
<dbReference type="Gene3D" id="3.40.720.10">
    <property type="entry name" value="Alkaline Phosphatase, subunit A"/>
    <property type="match status" value="1"/>
</dbReference>
<keyword evidence="14" id="KW-1185">Reference proteome</keyword>
<evidence type="ECO:0000256" key="9">
    <source>
        <dbReference type="ARBA" id="ARBA00023136"/>
    </source>
</evidence>
<evidence type="ECO:0000256" key="2">
    <source>
        <dbReference type="ARBA" id="ARBA00004687"/>
    </source>
</evidence>
<dbReference type="Pfam" id="PF01663">
    <property type="entry name" value="Phosphodiest"/>
    <property type="match status" value="1"/>
</dbReference>
<evidence type="ECO:0000256" key="3">
    <source>
        <dbReference type="ARBA" id="ARBA00008695"/>
    </source>
</evidence>
<comment type="similarity">
    <text evidence="3">Belongs to the PIGG/PIGN/PIGO family. PIGO subfamily.</text>
</comment>
<dbReference type="InterPro" id="IPR002591">
    <property type="entry name" value="Phosphodiest/P_Trfase"/>
</dbReference>
<dbReference type="GO" id="GO:0051377">
    <property type="term" value="F:mannose-ethanolamine phosphotransferase activity"/>
    <property type="evidence" value="ECO:0007669"/>
    <property type="project" value="InterPro"/>
</dbReference>
<evidence type="ECO:0000313" key="14">
    <source>
        <dbReference type="Proteomes" id="UP000027195"/>
    </source>
</evidence>
<feature type="transmembrane region" description="Helical" evidence="11">
    <location>
        <begin position="709"/>
        <end position="733"/>
    </location>
</feature>
<dbReference type="EMBL" id="KL198018">
    <property type="protein sequence ID" value="KDQ20096.1"/>
    <property type="molecule type" value="Genomic_DNA"/>
</dbReference>
<dbReference type="PANTHER" id="PTHR23071:SF1">
    <property type="entry name" value="GPI ETHANOLAMINE PHOSPHATE TRANSFERASE 3"/>
    <property type="match status" value="1"/>
</dbReference>
<evidence type="ECO:0000256" key="11">
    <source>
        <dbReference type="SAM" id="Phobius"/>
    </source>
</evidence>
<dbReference type="SUPFAM" id="SSF53649">
    <property type="entry name" value="Alkaline phosphatase-like"/>
    <property type="match status" value="1"/>
</dbReference>
<dbReference type="OrthoDB" id="272139at2759"/>
<keyword evidence="9 11" id="KW-0472">Membrane</keyword>
<feature type="domain" description="GPI ethanolamine phosphate transferase 2 C-terminal" evidence="12">
    <location>
        <begin position="845"/>
        <end position="986"/>
    </location>
</feature>
<comment type="pathway">
    <text evidence="2">Glycolipid biosynthesis; glycosylphosphatidylinositol-anchor biosynthesis.</text>
</comment>
<keyword evidence="10" id="KW-0325">Glycoprotein</keyword>
<evidence type="ECO:0000256" key="1">
    <source>
        <dbReference type="ARBA" id="ARBA00004477"/>
    </source>
</evidence>
<dbReference type="GO" id="GO:0005789">
    <property type="term" value="C:endoplasmic reticulum membrane"/>
    <property type="evidence" value="ECO:0007669"/>
    <property type="project" value="UniProtKB-SubCell"/>
</dbReference>
<feature type="transmembrane region" description="Helical" evidence="11">
    <location>
        <begin position="920"/>
        <end position="943"/>
    </location>
</feature>
<accession>A0A067N8I2</accession>
<feature type="transmembrane region" description="Helical" evidence="11">
    <location>
        <begin position="882"/>
        <end position="908"/>
    </location>
</feature>
<evidence type="ECO:0000256" key="7">
    <source>
        <dbReference type="ARBA" id="ARBA00022824"/>
    </source>
</evidence>
<sequence length="1000" mass="108748">MPWQTWLPTKHALAALVLSWVLFVHSAGLFLFTRGFLLTRLSLEDLSTCPASGSPCTLPPQHQKAVILIIDALRFDFISPHPPSPPSPNFHHVLTLPAELTAAHPDRSFLFQAFADPPTTTLQRIKGITTGSLPTFIDMGSNFGGTQISEDSLITQLRRAGKNIALLGDDTWMGAYPTSFYPNATHPFDSFNVEDLHTVDEGVIRYLFPLLENKSEPWDVIIGHFLGVDHVGHRFMPEHPVMKSKLMQMNRVLKRVVDSLDDDTLLVLLGDHGMDARGDHGGDAYLETASALWIYSKRGLSRAPIASALGVTPFTVFQGAAVPARLVQQIDLVPTLSLLLGLPIPFNNLGSVIPELFSTGQDTLSEALRINTEQVWNYLRAYRSSASGGELDSVWDALSISAKDAQGSVRAQVAFMRQALETCREMWAQFNVVRMVVGLSVLALSIPTLCIVYLALGEERGRWEDVGKSVIIKGTAGALTGGMAGFGLHVFSLEYLESLSGADLAISGAAIVSELVVILSHISPARSAISSLSSQSLTRSLLPALILILHALAFTSNSFTIWEDRIVPYFFITLLTPVLFSAFSAPTAHLRRRLLYFAGLAGVCARAMSVNTVCREEQQPQCHVTFFSTSVLPFIAPLAYFIPVAVRRFLAISKSDKGIAPFFLNAFWRTMLVGGAAYWLVEWTEGAMGADAPSQGNVWVWGLRLLRTGVARVILGSTLVGGYVLWWNAPLCVELRMETPDKPTKDAPEAKKIVVLGFANTYGSSYLLFVLVFFALLFTVTPPTGQVALATALVTILAYLEVVDSQRDVAALEQSFSMASPSEALDLNLESESQPRSMTFSEPAAIALLSILTFFSTGHQATISSIQWKTAFVGFSTLTYPFAPVLVAMNTFGPLFFVTLAVPLFAMWNVSPIPKGRVSVLADTMTLALGTMLYWTTIGVGSAGSAALLRRHLMVWKIFAPRFMLGGVALVVVDVALLVAVGVGSLRVSAKVKKMFGTEV</sequence>
<keyword evidence="7" id="KW-0256">Endoplasmic reticulum</keyword>
<feature type="transmembrane region" description="Helical" evidence="11">
    <location>
        <begin position="502"/>
        <end position="520"/>
    </location>
</feature>
<dbReference type="STRING" id="930990.A0A067N8I2"/>
<feature type="transmembrane region" description="Helical" evidence="11">
    <location>
        <begin position="476"/>
        <end position="496"/>
    </location>
</feature>
<keyword evidence="5" id="KW-0808">Transferase</keyword>
<comment type="subcellular location">
    <subcellularLocation>
        <location evidence="1">Endoplasmic reticulum membrane</location>
        <topology evidence="1">Multi-pass membrane protein</topology>
    </subcellularLocation>
</comment>
<dbReference type="InParanoid" id="A0A067N8I2"/>
<evidence type="ECO:0000256" key="6">
    <source>
        <dbReference type="ARBA" id="ARBA00022692"/>
    </source>
</evidence>
<name>A0A067N8I2_BOTB1</name>
<dbReference type="PANTHER" id="PTHR23071">
    <property type="entry name" value="PHOSPHATIDYLINOSITOL GLYCAN"/>
    <property type="match status" value="1"/>
</dbReference>
<gene>
    <name evidence="13" type="ORF">BOTBODRAFT_102009</name>
</gene>
<dbReference type="InterPro" id="IPR045687">
    <property type="entry name" value="PIGG/GPI7_C"/>
</dbReference>
<dbReference type="Proteomes" id="UP000027195">
    <property type="component" value="Unassembled WGS sequence"/>
</dbReference>
<dbReference type="InterPro" id="IPR037675">
    <property type="entry name" value="PIG-O_N"/>
</dbReference>
<feature type="transmembrane region" description="Helical" evidence="11">
    <location>
        <begin position="541"/>
        <end position="560"/>
    </location>
</feature>
<dbReference type="AlphaFoldDB" id="A0A067N8I2"/>
<keyword evidence="6 11" id="KW-0812">Transmembrane</keyword>
<feature type="transmembrane region" description="Helical" evidence="11">
    <location>
        <begin position="963"/>
        <end position="986"/>
    </location>
</feature>
<feature type="transmembrane region" description="Helical" evidence="11">
    <location>
        <begin position="658"/>
        <end position="681"/>
    </location>
</feature>
<evidence type="ECO:0000259" key="12">
    <source>
        <dbReference type="Pfam" id="PF19316"/>
    </source>
</evidence>
<dbReference type="CDD" id="cd16023">
    <property type="entry name" value="GPI_EPT_3"/>
    <property type="match status" value="1"/>
</dbReference>
<dbReference type="InterPro" id="IPR039524">
    <property type="entry name" value="PIGO/GPI13"/>
</dbReference>
<feature type="transmembrane region" description="Helical" evidence="11">
    <location>
        <begin position="844"/>
        <end position="862"/>
    </location>
</feature>
<dbReference type="HOGENOM" id="CLU_004298_1_1_1"/>
<proteinExistence type="inferred from homology"/>
<evidence type="ECO:0000313" key="13">
    <source>
        <dbReference type="EMBL" id="KDQ20096.1"/>
    </source>
</evidence>
<feature type="transmembrane region" description="Helical" evidence="11">
    <location>
        <begin position="625"/>
        <end position="646"/>
    </location>
</feature>
<feature type="transmembrane region" description="Helical" evidence="11">
    <location>
        <begin position="784"/>
        <end position="802"/>
    </location>
</feature>
<feature type="transmembrane region" description="Helical" evidence="11">
    <location>
        <begin position="594"/>
        <end position="613"/>
    </location>
</feature>
<reference evidence="14" key="1">
    <citation type="journal article" date="2014" name="Proc. Natl. Acad. Sci. U.S.A.">
        <title>Extensive sampling of basidiomycete genomes demonstrates inadequacy of the white-rot/brown-rot paradigm for wood decay fungi.</title>
        <authorList>
            <person name="Riley R."/>
            <person name="Salamov A.A."/>
            <person name="Brown D.W."/>
            <person name="Nagy L.G."/>
            <person name="Floudas D."/>
            <person name="Held B.W."/>
            <person name="Levasseur A."/>
            <person name="Lombard V."/>
            <person name="Morin E."/>
            <person name="Otillar R."/>
            <person name="Lindquist E.A."/>
            <person name="Sun H."/>
            <person name="LaButti K.M."/>
            <person name="Schmutz J."/>
            <person name="Jabbour D."/>
            <person name="Luo H."/>
            <person name="Baker S.E."/>
            <person name="Pisabarro A.G."/>
            <person name="Walton J.D."/>
            <person name="Blanchette R.A."/>
            <person name="Henrissat B."/>
            <person name="Martin F."/>
            <person name="Cullen D."/>
            <person name="Hibbett D.S."/>
            <person name="Grigoriev I.V."/>
        </authorList>
    </citation>
    <scope>NUCLEOTIDE SEQUENCE [LARGE SCALE GENOMIC DNA]</scope>
    <source>
        <strain evidence="14">FD-172 SS1</strain>
    </source>
</reference>
<dbReference type="GO" id="GO:0006506">
    <property type="term" value="P:GPI anchor biosynthetic process"/>
    <property type="evidence" value="ECO:0007669"/>
    <property type="project" value="UniProtKB-UniPathway"/>
</dbReference>
<feature type="transmembrane region" description="Helical" evidence="11">
    <location>
        <begin position="753"/>
        <end position="778"/>
    </location>
</feature>
<dbReference type="UniPathway" id="UPA00196"/>
<evidence type="ECO:0000256" key="5">
    <source>
        <dbReference type="ARBA" id="ARBA00022679"/>
    </source>
</evidence>
<dbReference type="Pfam" id="PF19316">
    <property type="entry name" value="PIGO_PIGG"/>
    <property type="match status" value="1"/>
</dbReference>
<keyword evidence="8 11" id="KW-1133">Transmembrane helix</keyword>
<feature type="transmembrane region" description="Helical" evidence="11">
    <location>
        <begin position="432"/>
        <end position="456"/>
    </location>
</feature>
<keyword evidence="4" id="KW-0337">GPI-anchor biosynthesis</keyword>
<evidence type="ECO:0000256" key="10">
    <source>
        <dbReference type="ARBA" id="ARBA00023180"/>
    </source>
</evidence>
<evidence type="ECO:0000256" key="4">
    <source>
        <dbReference type="ARBA" id="ARBA00022502"/>
    </source>
</evidence>
<feature type="transmembrane region" description="Helical" evidence="11">
    <location>
        <begin position="566"/>
        <end position="585"/>
    </location>
</feature>
<organism evidence="13 14">
    <name type="scientific">Botryobasidium botryosum (strain FD-172 SS1)</name>
    <dbReference type="NCBI Taxonomy" id="930990"/>
    <lineage>
        <taxon>Eukaryota</taxon>
        <taxon>Fungi</taxon>
        <taxon>Dikarya</taxon>
        <taxon>Basidiomycota</taxon>
        <taxon>Agaricomycotina</taxon>
        <taxon>Agaricomycetes</taxon>
        <taxon>Cantharellales</taxon>
        <taxon>Botryobasidiaceae</taxon>
        <taxon>Botryobasidium</taxon>
    </lineage>
</organism>
<dbReference type="InterPro" id="IPR017850">
    <property type="entry name" value="Alkaline_phosphatase_core_sf"/>
</dbReference>
<evidence type="ECO:0000256" key="8">
    <source>
        <dbReference type="ARBA" id="ARBA00022989"/>
    </source>
</evidence>